<dbReference type="InterPro" id="IPR029044">
    <property type="entry name" value="Nucleotide-diphossugar_trans"/>
</dbReference>
<dbReference type="EMBL" id="JACYFC010000002">
    <property type="protein sequence ID" value="MBD5771127.1"/>
    <property type="molecule type" value="Genomic_DNA"/>
</dbReference>
<reference evidence="2 3" key="1">
    <citation type="submission" date="2020-09" db="EMBL/GenBank/DDBJ databases">
        <title>Marinomonas sp. nov., isolated from the cysticercosis algae of Qingdao, China.</title>
        <authorList>
            <person name="Sun X."/>
        </authorList>
    </citation>
    <scope>NUCLEOTIDE SEQUENCE [LARGE SCALE GENOMIC DNA]</scope>
    <source>
        <strain evidence="2 3">SM2066</strain>
    </source>
</reference>
<sequence length="255" mass="29415">MNFIGNQDLPLISIITIVYNDVENIEKTIKSILEQSYKNIQYIVVDGASSDGTKTILEKYKDNIDVFISENDTGISDAFNKGTKLVKGDYINYMNSGDSFIDDNSLLKFVHAIVDSNSDVVTAFSRFSNSRIPKKVVSNTSFINKKSMISHQASFISKKLFDQYGLYDETFKVRMDYEFWLRVLPHSTLFFINETLVDYADGGISGKNTKLNFDEEVRAQRKNLNFIKREFYFVDSTLRYILKKVLSFLKKLHKK</sequence>
<proteinExistence type="predicted"/>
<dbReference type="RefSeq" id="WP_191594474.1">
    <property type="nucleotide sequence ID" value="NZ_JACYFC010000002.1"/>
</dbReference>
<feature type="domain" description="Glycosyltransferase 2-like" evidence="1">
    <location>
        <begin position="13"/>
        <end position="137"/>
    </location>
</feature>
<organism evidence="2 3">
    <name type="scientific">Marinomonas colpomeniae</name>
    <dbReference type="NCBI Taxonomy" id="2774408"/>
    <lineage>
        <taxon>Bacteria</taxon>
        <taxon>Pseudomonadati</taxon>
        <taxon>Pseudomonadota</taxon>
        <taxon>Gammaproteobacteria</taxon>
        <taxon>Oceanospirillales</taxon>
        <taxon>Oceanospirillaceae</taxon>
        <taxon>Marinomonas</taxon>
    </lineage>
</organism>
<accession>A0ABR8P2Y0</accession>
<name>A0ABR8P2Y0_9GAMM</name>
<dbReference type="PANTHER" id="PTHR22916">
    <property type="entry name" value="GLYCOSYLTRANSFERASE"/>
    <property type="match status" value="1"/>
</dbReference>
<evidence type="ECO:0000259" key="1">
    <source>
        <dbReference type="Pfam" id="PF00535"/>
    </source>
</evidence>
<dbReference type="CDD" id="cd06433">
    <property type="entry name" value="GT_2_WfgS_like"/>
    <property type="match status" value="1"/>
</dbReference>
<comment type="caution">
    <text evidence="2">The sequence shown here is derived from an EMBL/GenBank/DDBJ whole genome shotgun (WGS) entry which is preliminary data.</text>
</comment>
<protein>
    <submittedName>
        <fullName evidence="2">Glycosyltransferase</fullName>
    </submittedName>
</protein>
<evidence type="ECO:0000313" key="3">
    <source>
        <dbReference type="Proteomes" id="UP000604161"/>
    </source>
</evidence>
<dbReference type="Proteomes" id="UP000604161">
    <property type="component" value="Unassembled WGS sequence"/>
</dbReference>
<dbReference type="Pfam" id="PF00535">
    <property type="entry name" value="Glycos_transf_2"/>
    <property type="match status" value="1"/>
</dbReference>
<dbReference type="SUPFAM" id="SSF53448">
    <property type="entry name" value="Nucleotide-diphospho-sugar transferases"/>
    <property type="match status" value="1"/>
</dbReference>
<keyword evidence="3" id="KW-1185">Reference proteome</keyword>
<gene>
    <name evidence="2" type="ORF">IF202_08675</name>
</gene>
<evidence type="ECO:0000313" key="2">
    <source>
        <dbReference type="EMBL" id="MBD5771127.1"/>
    </source>
</evidence>
<dbReference type="InterPro" id="IPR001173">
    <property type="entry name" value="Glyco_trans_2-like"/>
</dbReference>
<dbReference type="Gene3D" id="3.90.550.10">
    <property type="entry name" value="Spore Coat Polysaccharide Biosynthesis Protein SpsA, Chain A"/>
    <property type="match status" value="1"/>
</dbReference>
<dbReference type="PANTHER" id="PTHR22916:SF3">
    <property type="entry name" value="UDP-GLCNAC:BETAGAL BETA-1,3-N-ACETYLGLUCOSAMINYLTRANSFERASE-LIKE PROTEIN 1"/>
    <property type="match status" value="1"/>
</dbReference>